<dbReference type="SUPFAM" id="SSF51645">
    <property type="entry name" value="Malate synthase G"/>
    <property type="match status" value="1"/>
</dbReference>
<dbReference type="EMBL" id="FLUV01001716">
    <property type="protein sequence ID" value="SBW24195.1"/>
    <property type="molecule type" value="Genomic_DNA"/>
</dbReference>
<dbReference type="GO" id="GO:0006097">
    <property type="term" value="P:glyoxylate cycle"/>
    <property type="evidence" value="ECO:0007669"/>
    <property type="project" value="InterPro"/>
</dbReference>
<dbReference type="FunFam" id="1.20.1220.12:FF:000001">
    <property type="entry name" value="Malate synthase"/>
    <property type="match status" value="1"/>
</dbReference>
<keyword evidence="2" id="KW-0012">Acyltransferase</keyword>
<dbReference type="PANTHER" id="PTHR42902:SF1">
    <property type="entry name" value="MALATE SYNTHASE 1-RELATED"/>
    <property type="match status" value="1"/>
</dbReference>
<dbReference type="Pfam" id="PF20659">
    <property type="entry name" value="MS_C"/>
    <property type="match status" value="1"/>
</dbReference>
<dbReference type="InterPro" id="IPR044856">
    <property type="entry name" value="Malate_synth_C_sf"/>
</dbReference>
<proteinExistence type="predicted"/>
<evidence type="ECO:0000259" key="1">
    <source>
        <dbReference type="Pfam" id="PF20659"/>
    </source>
</evidence>
<sequence>MALCREVFDGVLGERPHQLARTREDVLVGAAELLDVASAPGERTLAGLRNNISVALQYLHAWLNGTGAVAIFNLMEDAATAEIARSQVWQWLHNDVVLDGGTPVTRELVERLVDEELATIGQTLGEGYDATGFEQARALFTEVALADDFADFLTLSAYDRMP</sequence>
<feature type="domain" description="Malate synthase C-terminal" evidence="1">
    <location>
        <begin position="43"/>
        <end position="160"/>
    </location>
</feature>
<organism evidence="2 3">
    <name type="scientific">Candidatus Protofrankia californiensis</name>
    <dbReference type="NCBI Taxonomy" id="1839754"/>
    <lineage>
        <taxon>Bacteria</taxon>
        <taxon>Bacillati</taxon>
        <taxon>Actinomycetota</taxon>
        <taxon>Actinomycetes</taxon>
        <taxon>Frankiales</taxon>
        <taxon>Frankiaceae</taxon>
        <taxon>Protofrankia</taxon>
    </lineage>
</organism>
<protein>
    <submittedName>
        <fullName evidence="2">Malate synthase A</fullName>
        <ecNumber evidence="2">2.3.3.9</ecNumber>
    </submittedName>
</protein>
<evidence type="ECO:0000313" key="2">
    <source>
        <dbReference type="EMBL" id="SBW24195.1"/>
    </source>
</evidence>
<dbReference type="AlphaFoldDB" id="A0A1C3P320"/>
<keyword evidence="3" id="KW-1185">Reference proteome</keyword>
<dbReference type="InterPro" id="IPR048355">
    <property type="entry name" value="MS_C"/>
</dbReference>
<dbReference type="Gene3D" id="1.20.1220.12">
    <property type="entry name" value="Malate synthase, domain III"/>
    <property type="match status" value="1"/>
</dbReference>
<dbReference type="InterPro" id="IPR011076">
    <property type="entry name" value="Malate_synth_sf"/>
</dbReference>
<gene>
    <name evidence="2" type="ORF">FDG2_4059</name>
</gene>
<dbReference type="GO" id="GO:0004474">
    <property type="term" value="F:malate synthase activity"/>
    <property type="evidence" value="ECO:0007669"/>
    <property type="project" value="UniProtKB-EC"/>
</dbReference>
<keyword evidence="2" id="KW-0808">Transferase</keyword>
<dbReference type="EC" id="2.3.3.9" evidence="2"/>
<accession>A0A1C3P320</accession>
<dbReference type="Proteomes" id="UP000199013">
    <property type="component" value="Unassembled WGS sequence"/>
</dbReference>
<dbReference type="PANTHER" id="PTHR42902">
    <property type="entry name" value="MALATE SYNTHASE"/>
    <property type="match status" value="1"/>
</dbReference>
<reference evidence="3" key="1">
    <citation type="submission" date="2016-02" db="EMBL/GenBank/DDBJ databases">
        <authorList>
            <person name="Wibberg D."/>
        </authorList>
    </citation>
    <scope>NUCLEOTIDE SEQUENCE [LARGE SCALE GENOMIC DNA]</scope>
</reference>
<dbReference type="GO" id="GO:0005737">
    <property type="term" value="C:cytoplasm"/>
    <property type="evidence" value="ECO:0007669"/>
    <property type="project" value="TreeGrafter"/>
</dbReference>
<name>A0A1C3P320_9ACTN</name>
<dbReference type="InterPro" id="IPR006252">
    <property type="entry name" value="Malate_synthA"/>
</dbReference>
<evidence type="ECO:0000313" key="3">
    <source>
        <dbReference type="Proteomes" id="UP000199013"/>
    </source>
</evidence>